<accession>A0ABS6BG91</accession>
<reference evidence="2 3" key="1">
    <citation type="submission" date="2021-06" db="EMBL/GenBank/DDBJ databases">
        <title>Sphingomonas sp. XMGL2, whole genome shotgun sequencing project.</title>
        <authorList>
            <person name="Zhao G."/>
            <person name="Shen L."/>
        </authorList>
    </citation>
    <scope>NUCLEOTIDE SEQUENCE [LARGE SCALE GENOMIC DNA]</scope>
    <source>
        <strain evidence="2 3">XMGL2</strain>
    </source>
</reference>
<gene>
    <name evidence="2" type="ORF">KOF26_01860</name>
</gene>
<comment type="caution">
    <text evidence="2">The sequence shown here is derived from an EMBL/GenBank/DDBJ whole genome shotgun (WGS) entry which is preliminary data.</text>
</comment>
<keyword evidence="1" id="KW-0812">Transmembrane</keyword>
<dbReference type="RefSeq" id="WP_216319062.1">
    <property type="nucleotide sequence ID" value="NZ_JAHKRT010000001.1"/>
</dbReference>
<evidence type="ECO:0000256" key="1">
    <source>
        <dbReference type="SAM" id="Phobius"/>
    </source>
</evidence>
<keyword evidence="1" id="KW-0472">Membrane</keyword>
<keyword evidence="1" id="KW-1133">Transmembrane helix</keyword>
<protein>
    <submittedName>
        <fullName evidence="2">Uncharacterized protein</fullName>
    </submittedName>
</protein>
<evidence type="ECO:0000313" key="3">
    <source>
        <dbReference type="Proteomes" id="UP000776276"/>
    </source>
</evidence>
<dbReference type="Proteomes" id="UP000776276">
    <property type="component" value="Unassembled WGS sequence"/>
</dbReference>
<dbReference type="EMBL" id="JAHKRT010000001">
    <property type="protein sequence ID" value="MBU3076597.1"/>
    <property type="molecule type" value="Genomic_DNA"/>
</dbReference>
<evidence type="ECO:0000313" key="2">
    <source>
        <dbReference type="EMBL" id="MBU3076597.1"/>
    </source>
</evidence>
<sequence>MLMQSRDFGAMRIVAPPRRSAIVMRRATGAAVRAITAPLAAILFLILATWLVVGTGLGVAAYLGRRARGAAGVR</sequence>
<organism evidence="2 3">
    <name type="scientific">Sphingomonas quercus</name>
    <dbReference type="NCBI Taxonomy" id="2842451"/>
    <lineage>
        <taxon>Bacteria</taxon>
        <taxon>Pseudomonadati</taxon>
        <taxon>Pseudomonadota</taxon>
        <taxon>Alphaproteobacteria</taxon>
        <taxon>Sphingomonadales</taxon>
        <taxon>Sphingomonadaceae</taxon>
        <taxon>Sphingomonas</taxon>
    </lineage>
</organism>
<proteinExistence type="predicted"/>
<name>A0ABS6BG91_9SPHN</name>
<feature type="transmembrane region" description="Helical" evidence="1">
    <location>
        <begin position="39"/>
        <end position="64"/>
    </location>
</feature>
<keyword evidence="3" id="KW-1185">Reference proteome</keyword>